<dbReference type="EMBL" id="DVMW01000028">
    <property type="protein sequence ID" value="HIU35769.1"/>
    <property type="molecule type" value="Genomic_DNA"/>
</dbReference>
<dbReference type="PANTHER" id="PTHR14413:SF16">
    <property type="entry name" value="LARGE RIBOSOMAL SUBUNIT PROTEIN BL17M"/>
    <property type="match status" value="1"/>
</dbReference>
<accession>A0A9D1LDK7</accession>
<dbReference type="Proteomes" id="UP000824071">
    <property type="component" value="Unassembled WGS sequence"/>
</dbReference>
<dbReference type="GO" id="GO:0003735">
    <property type="term" value="F:structural constituent of ribosome"/>
    <property type="evidence" value="ECO:0007669"/>
    <property type="project" value="InterPro"/>
</dbReference>
<feature type="compositionally biased region" description="Basic residues" evidence="6">
    <location>
        <begin position="123"/>
        <end position="132"/>
    </location>
</feature>
<dbReference type="HAMAP" id="MF_01368">
    <property type="entry name" value="Ribosomal_bL17"/>
    <property type="match status" value="1"/>
</dbReference>
<comment type="caution">
    <text evidence="7">The sequence shown here is derived from an EMBL/GenBank/DDBJ whole genome shotgun (WGS) entry which is preliminary data.</text>
</comment>
<dbReference type="GO" id="GO:0006412">
    <property type="term" value="P:translation"/>
    <property type="evidence" value="ECO:0007669"/>
    <property type="project" value="UniProtKB-UniRule"/>
</dbReference>
<evidence type="ECO:0000256" key="4">
    <source>
        <dbReference type="HAMAP-Rule" id="MF_01368"/>
    </source>
</evidence>
<dbReference type="Gene3D" id="3.90.1030.10">
    <property type="entry name" value="Ribosomal protein L17"/>
    <property type="match status" value="1"/>
</dbReference>
<dbReference type="PANTHER" id="PTHR14413">
    <property type="entry name" value="RIBOSOMAL PROTEIN L17"/>
    <property type="match status" value="1"/>
</dbReference>
<reference evidence="7" key="1">
    <citation type="submission" date="2020-10" db="EMBL/GenBank/DDBJ databases">
        <authorList>
            <person name="Gilroy R."/>
        </authorList>
    </citation>
    <scope>NUCLEOTIDE SEQUENCE</scope>
    <source>
        <strain evidence="7">ChiGjej1B1-19959</strain>
    </source>
</reference>
<dbReference type="GO" id="GO:0022625">
    <property type="term" value="C:cytosolic large ribosomal subunit"/>
    <property type="evidence" value="ECO:0007669"/>
    <property type="project" value="TreeGrafter"/>
</dbReference>
<gene>
    <name evidence="4 7" type="primary">rplQ</name>
    <name evidence="7" type="ORF">IAC53_04075</name>
</gene>
<reference evidence="7" key="2">
    <citation type="journal article" date="2021" name="PeerJ">
        <title>Extensive microbial diversity within the chicken gut microbiome revealed by metagenomics and culture.</title>
        <authorList>
            <person name="Gilroy R."/>
            <person name="Ravi A."/>
            <person name="Getino M."/>
            <person name="Pursley I."/>
            <person name="Horton D.L."/>
            <person name="Alikhan N.F."/>
            <person name="Baker D."/>
            <person name="Gharbi K."/>
            <person name="Hall N."/>
            <person name="Watson M."/>
            <person name="Adriaenssens E.M."/>
            <person name="Foster-Nyarko E."/>
            <person name="Jarju S."/>
            <person name="Secka A."/>
            <person name="Antonio M."/>
            <person name="Oren A."/>
            <person name="Chaudhuri R.R."/>
            <person name="La Ragione R."/>
            <person name="Hildebrand F."/>
            <person name="Pallen M.J."/>
        </authorList>
    </citation>
    <scope>NUCLEOTIDE SEQUENCE</scope>
    <source>
        <strain evidence="7">ChiGjej1B1-19959</strain>
    </source>
</reference>
<evidence type="ECO:0000313" key="8">
    <source>
        <dbReference type="Proteomes" id="UP000824071"/>
    </source>
</evidence>
<evidence type="ECO:0000256" key="2">
    <source>
        <dbReference type="ARBA" id="ARBA00022980"/>
    </source>
</evidence>
<protein>
    <recommendedName>
        <fullName evidence="4">Large ribosomal subunit protein bL17</fullName>
    </recommendedName>
</protein>
<dbReference type="NCBIfam" id="TIGR00059">
    <property type="entry name" value="L17"/>
    <property type="match status" value="1"/>
</dbReference>
<dbReference type="InterPro" id="IPR000456">
    <property type="entry name" value="Ribosomal_bL17"/>
</dbReference>
<proteinExistence type="inferred from homology"/>
<comment type="similarity">
    <text evidence="1 4 5">Belongs to the bacterial ribosomal protein bL17 family.</text>
</comment>
<feature type="region of interest" description="Disordered" evidence="6">
    <location>
        <begin position="118"/>
        <end position="186"/>
    </location>
</feature>
<evidence type="ECO:0000256" key="6">
    <source>
        <dbReference type="SAM" id="MobiDB-lite"/>
    </source>
</evidence>
<comment type="subunit">
    <text evidence="4">Part of the 50S ribosomal subunit. Contacts protein L32.</text>
</comment>
<sequence>MPGTRKLGRTTDHRKAMLRGMVTYLLENGRVETTVTRAKEVRAMAEKMITVAKDNTLHAKRQAFAYITKDSVVKKLFDEIAPKYAGVNGGYTRIVKTGTRRGDAAEMCIIELVTKEEEAPAKKPARRTRRTSAKPAAKAEEKAAPKAEEKAEAKAEEAKPAEAAEAAEAKAAEAPAEEAKAEDAAE</sequence>
<keyword evidence="2 4" id="KW-0689">Ribosomal protein</keyword>
<evidence type="ECO:0000256" key="1">
    <source>
        <dbReference type="ARBA" id="ARBA00008777"/>
    </source>
</evidence>
<dbReference type="InterPro" id="IPR036373">
    <property type="entry name" value="Ribosomal_bL17_sf"/>
</dbReference>
<dbReference type="SUPFAM" id="SSF64263">
    <property type="entry name" value="Prokaryotic ribosomal protein L17"/>
    <property type="match status" value="1"/>
</dbReference>
<organism evidence="7 8">
    <name type="scientific">Candidatus Fimenecus excrementigallinarum</name>
    <dbReference type="NCBI Taxonomy" id="2840816"/>
    <lineage>
        <taxon>Bacteria</taxon>
        <taxon>Bacillati</taxon>
        <taxon>Bacillota</taxon>
        <taxon>Clostridia</taxon>
        <taxon>Candidatus Fimenecus</taxon>
    </lineage>
</organism>
<dbReference type="AlphaFoldDB" id="A0A9D1LDK7"/>
<evidence type="ECO:0000256" key="5">
    <source>
        <dbReference type="RuleBase" id="RU000660"/>
    </source>
</evidence>
<evidence type="ECO:0000256" key="3">
    <source>
        <dbReference type="ARBA" id="ARBA00023274"/>
    </source>
</evidence>
<dbReference type="Pfam" id="PF01196">
    <property type="entry name" value="Ribosomal_L17"/>
    <property type="match status" value="1"/>
</dbReference>
<feature type="compositionally biased region" description="Basic and acidic residues" evidence="6">
    <location>
        <begin position="137"/>
        <end position="186"/>
    </location>
</feature>
<dbReference type="FunFam" id="3.90.1030.10:FF:000001">
    <property type="entry name" value="50S ribosomal protein L17"/>
    <property type="match status" value="1"/>
</dbReference>
<evidence type="ECO:0000313" key="7">
    <source>
        <dbReference type="EMBL" id="HIU35769.1"/>
    </source>
</evidence>
<name>A0A9D1LDK7_9FIRM</name>
<keyword evidence="3 4" id="KW-0687">Ribonucleoprotein</keyword>